<dbReference type="InterPro" id="IPR010845">
    <property type="entry name" value="FlaF"/>
</dbReference>
<dbReference type="GO" id="GO:0044781">
    <property type="term" value="P:bacterial-type flagellum organization"/>
    <property type="evidence" value="ECO:0007669"/>
    <property type="project" value="InterPro"/>
</dbReference>
<dbReference type="NCBIfam" id="NF009435">
    <property type="entry name" value="PRK12794.1"/>
    <property type="match status" value="1"/>
</dbReference>
<evidence type="ECO:0000313" key="2">
    <source>
        <dbReference type="Proteomes" id="UP000199555"/>
    </source>
</evidence>
<dbReference type="Pfam" id="PF07309">
    <property type="entry name" value="FlaF"/>
    <property type="match status" value="1"/>
</dbReference>
<name>A0A1G9DY24_9RHOB</name>
<keyword evidence="2" id="KW-1185">Reference proteome</keyword>
<dbReference type="RefSeq" id="WP_245688655.1">
    <property type="nucleotide sequence ID" value="NZ_FNGE01000002.1"/>
</dbReference>
<accession>A0A1G9DY24</accession>
<sequence>MTAHQTGLAARGFGSEQVRTARGMEYDAFSRVTRQLQHALSGQASPAAAAGANTRLWTILASDLAEEDNALPTQLRAGLLSLAIFSLRHGRAVMTQGASPQPLIDINLHVMKGLRGEVAA</sequence>
<dbReference type="STRING" id="525640.SAMN04487971_102268"/>
<keyword evidence="1" id="KW-0969">Cilium</keyword>
<evidence type="ECO:0000313" key="1">
    <source>
        <dbReference type="EMBL" id="SDK68781.1"/>
    </source>
</evidence>
<dbReference type="Proteomes" id="UP000199555">
    <property type="component" value="Unassembled WGS sequence"/>
</dbReference>
<protein>
    <submittedName>
        <fullName evidence="1">Flagellar protein FlaF</fullName>
    </submittedName>
</protein>
<keyword evidence="1" id="KW-0966">Cell projection</keyword>
<dbReference type="AlphaFoldDB" id="A0A1G9DY24"/>
<organism evidence="1 2">
    <name type="scientific">Paracoccus chinensis</name>
    <dbReference type="NCBI Taxonomy" id="525640"/>
    <lineage>
        <taxon>Bacteria</taxon>
        <taxon>Pseudomonadati</taxon>
        <taxon>Pseudomonadota</taxon>
        <taxon>Alphaproteobacteria</taxon>
        <taxon>Rhodobacterales</taxon>
        <taxon>Paracoccaceae</taxon>
        <taxon>Paracoccus</taxon>
    </lineage>
</organism>
<proteinExistence type="predicted"/>
<reference evidence="2" key="1">
    <citation type="submission" date="2016-10" db="EMBL/GenBank/DDBJ databases">
        <authorList>
            <person name="Varghese N."/>
            <person name="Submissions S."/>
        </authorList>
    </citation>
    <scope>NUCLEOTIDE SEQUENCE [LARGE SCALE GENOMIC DNA]</scope>
    <source>
        <strain evidence="2">CGMCC 1.7655</strain>
    </source>
</reference>
<dbReference type="EMBL" id="FNGE01000002">
    <property type="protein sequence ID" value="SDK68781.1"/>
    <property type="molecule type" value="Genomic_DNA"/>
</dbReference>
<keyword evidence="1" id="KW-0282">Flagellum</keyword>
<gene>
    <name evidence="1" type="ORF">SAMN04487971_102268</name>
</gene>